<proteinExistence type="predicted"/>
<keyword evidence="1" id="KW-0614">Plasmid</keyword>
<evidence type="ECO:0008006" key="2">
    <source>
        <dbReference type="Google" id="ProtNLM"/>
    </source>
</evidence>
<accession>A0AAU7U5D0</accession>
<dbReference type="EMBL" id="CP158297">
    <property type="protein sequence ID" value="XBV83568.1"/>
    <property type="molecule type" value="Genomic_DNA"/>
</dbReference>
<geneLocation type="plasmid" evidence="1">
    <name>pDson01</name>
</geneLocation>
<protein>
    <recommendedName>
        <fullName evidence="2">Ribbon-helix-helix protein CopG domain-containing protein</fullName>
    </recommendedName>
</protein>
<reference evidence="1" key="1">
    <citation type="submission" date="2024-06" db="EMBL/GenBank/DDBJ databases">
        <title>Draft Genome Sequence of Deinococcus sonorensis Type Strain KR-87, a Biofilm Producing Representative of the Genus Deinococcus.</title>
        <authorList>
            <person name="Boren L.S."/>
            <person name="Grosso R.A."/>
            <person name="Hugenberg-Cox A.N."/>
            <person name="Hill J.T.E."/>
            <person name="Albert C.M."/>
            <person name="Tuohy J.M."/>
        </authorList>
    </citation>
    <scope>NUCLEOTIDE SEQUENCE</scope>
    <source>
        <strain evidence="1">KR-87</strain>
        <plasmid evidence="1">pDson01</plasmid>
    </source>
</reference>
<evidence type="ECO:0000313" key="1">
    <source>
        <dbReference type="EMBL" id="XBV83568.1"/>
    </source>
</evidence>
<sequence length="112" mass="11985">MEVTMPHKAKTRVQGLVQGVMEERAARGLSGDLPETKVTLRLKATDAFWLAQLAELMEASRTRTASQLLSAAIRDAVQAAGLPADGSDFREALQAFIDTELAHEAHSSAPGV</sequence>
<organism evidence="1">
    <name type="scientific">Deinococcus sonorensis KR-87</name>
    <dbReference type="NCBI Taxonomy" id="694439"/>
    <lineage>
        <taxon>Bacteria</taxon>
        <taxon>Thermotogati</taxon>
        <taxon>Deinococcota</taxon>
        <taxon>Deinococci</taxon>
        <taxon>Deinococcales</taxon>
        <taxon>Deinococcaceae</taxon>
        <taxon>Deinococcus</taxon>
    </lineage>
</organism>
<gene>
    <name evidence="1" type="ORF">ABOD76_02465</name>
</gene>
<dbReference type="AlphaFoldDB" id="A0AAU7U5D0"/>
<dbReference type="RefSeq" id="WP_350241144.1">
    <property type="nucleotide sequence ID" value="NZ_CP158297.1"/>
</dbReference>
<dbReference type="KEGG" id="dsc:ABOD76_02465"/>
<name>A0AAU7U5D0_9DEIO</name>